<organism evidence="2 3">
    <name type="scientific">Algoriphagus taiwanensis</name>
    <dbReference type="NCBI Taxonomy" id="1445656"/>
    <lineage>
        <taxon>Bacteria</taxon>
        <taxon>Pseudomonadati</taxon>
        <taxon>Bacteroidota</taxon>
        <taxon>Cytophagia</taxon>
        <taxon>Cytophagales</taxon>
        <taxon>Cyclobacteriaceae</taxon>
        <taxon>Algoriphagus</taxon>
    </lineage>
</organism>
<keyword evidence="1" id="KW-0812">Transmembrane</keyword>
<proteinExistence type="predicted"/>
<sequence length="69" mass="8337">MATERFDPYRVMSLPHGLWLVLYHRCSGPDKYREQSRTLVYGFVIPLLVILLLQKQDFLLKAFYPLRWH</sequence>
<accession>A0ABQ6Q639</accession>
<reference evidence="2 3" key="1">
    <citation type="submission" date="2023-08" db="EMBL/GenBank/DDBJ databases">
        <title>Draft genome sequence of Algoriphagus taiwanensis.</title>
        <authorList>
            <person name="Takatani N."/>
            <person name="Hosokawa M."/>
            <person name="Sawabe T."/>
        </authorList>
    </citation>
    <scope>NUCLEOTIDE SEQUENCE [LARGE SCALE GENOMIC DNA]</scope>
    <source>
        <strain evidence="2 3">JCM 19755</strain>
    </source>
</reference>
<dbReference type="RefSeq" id="WP_338230365.1">
    <property type="nucleotide sequence ID" value="NZ_BTPE01000020.1"/>
</dbReference>
<evidence type="ECO:0000256" key="1">
    <source>
        <dbReference type="SAM" id="Phobius"/>
    </source>
</evidence>
<keyword evidence="1" id="KW-0472">Membrane</keyword>
<name>A0ABQ6Q639_9BACT</name>
<keyword evidence="1" id="KW-1133">Transmembrane helix</keyword>
<dbReference type="EMBL" id="BTPE01000020">
    <property type="protein sequence ID" value="GMQ35538.1"/>
    <property type="molecule type" value="Genomic_DNA"/>
</dbReference>
<comment type="caution">
    <text evidence="2">The sequence shown here is derived from an EMBL/GenBank/DDBJ whole genome shotgun (WGS) entry which is preliminary data.</text>
</comment>
<feature type="transmembrane region" description="Helical" evidence="1">
    <location>
        <begin position="38"/>
        <end position="54"/>
    </location>
</feature>
<protein>
    <submittedName>
        <fullName evidence="2">Uncharacterized protein</fullName>
    </submittedName>
</protein>
<evidence type="ECO:0000313" key="2">
    <source>
        <dbReference type="EMBL" id="GMQ35538.1"/>
    </source>
</evidence>
<evidence type="ECO:0000313" key="3">
    <source>
        <dbReference type="Proteomes" id="UP001307705"/>
    </source>
</evidence>
<dbReference type="Proteomes" id="UP001307705">
    <property type="component" value="Unassembled WGS sequence"/>
</dbReference>
<gene>
    <name evidence="2" type="ORF">Ataiwa_38110</name>
</gene>
<keyword evidence="3" id="KW-1185">Reference proteome</keyword>